<keyword evidence="6 8" id="KW-0472">Membrane</keyword>
<evidence type="ECO:0000256" key="3">
    <source>
        <dbReference type="ARBA" id="ARBA00022448"/>
    </source>
</evidence>
<dbReference type="RefSeq" id="WP_188611323.1">
    <property type="nucleotide sequence ID" value="NZ_BMGG01000008.1"/>
</dbReference>
<feature type="transmembrane region" description="Helical" evidence="8">
    <location>
        <begin position="129"/>
        <end position="150"/>
    </location>
</feature>
<keyword evidence="5 8" id="KW-1133">Transmembrane helix</keyword>
<dbReference type="GO" id="GO:0005886">
    <property type="term" value="C:plasma membrane"/>
    <property type="evidence" value="ECO:0007669"/>
    <property type="project" value="TreeGrafter"/>
</dbReference>
<proteinExistence type="inferred from homology"/>
<evidence type="ECO:0000256" key="8">
    <source>
        <dbReference type="SAM" id="Phobius"/>
    </source>
</evidence>
<dbReference type="Gene3D" id="1.20.1730.10">
    <property type="entry name" value="Sodium/glucose cotransporter"/>
    <property type="match status" value="1"/>
</dbReference>
<feature type="transmembrane region" description="Helical" evidence="8">
    <location>
        <begin position="326"/>
        <end position="348"/>
    </location>
</feature>
<dbReference type="Pfam" id="PF00474">
    <property type="entry name" value="SSF"/>
    <property type="match status" value="1"/>
</dbReference>
<reference evidence="9" key="2">
    <citation type="submission" date="2020-09" db="EMBL/GenBank/DDBJ databases">
        <authorList>
            <person name="Sun Q."/>
            <person name="Zhou Y."/>
        </authorList>
    </citation>
    <scope>NUCLEOTIDE SEQUENCE</scope>
    <source>
        <strain evidence="9">CGMCC 1.12919</strain>
    </source>
</reference>
<feature type="transmembrane region" description="Helical" evidence="8">
    <location>
        <begin position="55"/>
        <end position="75"/>
    </location>
</feature>
<dbReference type="PROSITE" id="PS50283">
    <property type="entry name" value="NA_SOLUT_SYMP_3"/>
    <property type="match status" value="1"/>
</dbReference>
<keyword evidence="10" id="KW-1185">Reference proteome</keyword>
<evidence type="ECO:0000256" key="2">
    <source>
        <dbReference type="ARBA" id="ARBA00006434"/>
    </source>
</evidence>
<evidence type="ECO:0000256" key="4">
    <source>
        <dbReference type="ARBA" id="ARBA00022692"/>
    </source>
</evidence>
<name>A0A916UNV5_9HYPH</name>
<feature type="transmembrane region" description="Helical" evidence="8">
    <location>
        <begin position="401"/>
        <end position="424"/>
    </location>
</feature>
<comment type="subcellular location">
    <subcellularLocation>
        <location evidence="1">Membrane</location>
        <topology evidence="1">Multi-pass membrane protein</topology>
    </subcellularLocation>
</comment>
<protein>
    <recommendedName>
        <fullName evidence="11">Sodium:solute symporter</fullName>
    </recommendedName>
</protein>
<comment type="caution">
    <text evidence="9">The sequence shown here is derived from an EMBL/GenBank/DDBJ whole genome shotgun (WGS) entry which is preliminary data.</text>
</comment>
<dbReference type="PANTHER" id="PTHR48086">
    <property type="entry name" value="SODIUM/PROLINE SYMPORTER-RELATED"/>
    <property type="match status" value="1"/>
</dbReference>
<keyword evidence="3" id="KW-0813">Transport</keyword>
<dbReference type="EMBL" id="BMGG01000008">
    <property type="protein sequence ID" value="GGC81274.1"/>
    <property type="molecule type" value="Genomic_DNA"/>
</dbReference>
<dbReference type="InterPro" id="IPR038377">
    <property type="entry name" value="Na/Glc_symporter_sf"/>
</dbReference>
<comment type="similarity">
    <text evidence="2 7">Belongs to the sodium:solute symporter (SSF) (TC 2.A.21) family.</text>
</comment>
<evidence type="ECO:0000256" key="1">
    <source>
        <dbReference type="ARBA" id="ARBA00004141"/>
    </source>
</evidence>
<accession>A0A916UNV5</accession>
<feature type="transmembrane region" description="Helical" evidence="8">
    <location>
        <begin position="165"/>
        <end position="184"/>
    </location>
</feature>
<feature type="transmembrane region" description="Helical" evidence="8">
    <location>
        <begin position="87"/>
        <end position="108"/>
    </location>
</feature>
<dbReference type="InterPro" id="IPR001734">
    <property type="entry name" value="Na/solute_symporter"/>
</dbReference>
<evidence type="ECO:0000256" key="7">
    <source>
        <dbReference type="RuleBase" id="RU362091"/>
    </source>
</evidence>
<dbReference type="AlphaFoldDB" id="A0A916UNV5"/>
<dbReference type="GO" id="GO:0015606">
    <property type="term" value="F:spermidine transmembrane transporter activity"/>
    <property type="evidence" value="ECO:0007669"/>
    <property type="project" value="TreeGrafter"/>
</dbReference>
<dbReference type="Proteomes" id="UP000637002">
    <property type="component" value="Unassembled WGS sequence"/>
</dbReference>
<sequence length="494" mass="52516">MQKSDLVLSPGLSQGLGLALMIGTGLLCLALAYMIKTRLVRNTHDFIISNRRIGLGFGVGSIISVWTWAMAVMMSTAMTYQWGLSGLFWFVVPNGFAVMAVVPLAKILRRRMPAGYTISQFIFSRFEQSKVTSGVVTITMIFGIILEILINLKGTAVVMSTVFSIDWRLATMVTVVVVLTYSYFGGLWTSVMTGTLNTWMITVPAAIVIVAVFGMIDGGATAVFDTVDASKPSNLSIMNADAAAGFGITLAFGLLAATVADQTFWQKVWAIRPNQVARTFLWSGALFYPIPICFGMLGLVALAYGLTPADVGGDIVAVGPYIVSHIGLPLILILAYVLAILAACYSTIDGASSALSSIVAVDIIKRYAPKTSETWLFYITKLSVLIGGIVAAAIVLSGADFTSLVLTTYALKTSILLPLILAIVWPRTNTVGFVGGIVLSILIGMPLRAMYGELAGTLAIVGISGGAVIVAGLLSRRSFDMNNLGVKQAMRLEG</sequence>
<feature type="transmembrane region" description="Helical" evidence="8">
    <location>
        <begin position="455"/>
        <end position="474"/>
    </location>
</feature>
<keyword evidence="4 8" id="KW-0812">Transmembrane</keyword>
<evidence type="ECO:0000256" key="6">
    <source>
        <dbReference type="ARBA" id="ARBA00023136"/>
    </source>
</evidence>
<evidence type="ECO:0008006" key="11">
    <source>
        <dbReference type="Google" id="ProtNLM"/>
    </source>
</evidence>
<gene>
    <name evidence="9" type="ORF">GCM10010994_44050</name>
</gene>
<evidence type="ECO:0000313" key="10">
    <source>
        <dbReference type="Proteomes" id="UP000637002"/>
    </source>
</evidence>
<reference evidence="9" key="1">
    <citation type="journal article" date="2014" name="Int. J. Syst. Evol. Microbiol.">
        <title>Complete genome sequence of Corynebacterium casei LMG S-19264T (=DSM 44701T), isolated from a smear-ripened cheese.</title>
        <authorList>
            <consortium name="US DOE Joint Genome Institute (JGI-PGF)"/>
            <person name="Walter F."/>
            <person name="Albersmeier A."/>
            <person name="Kalinowski J."/>
            <person name="Ruckert C."/>
        </authorList>
    </citation>
    <scope>NUCLEOTIDE SEQUENCE</scope>
    <source>
        <strain evidence="9">CGMCC 1.12919</strain>
    </source>
</reference>
<evidence type="ECO:0000313" key="9">
    <source>
        <dbReference type="EMBL" id="GGC81274.1"/>
    </source>
</evidence>
<feature type="transmembrane region" description="Helical" evidence="8">
    <location>
        <begin position="280"/>
        <end position="306"/>
    </location>
</feature>
<feature type="transmembrane region" description="Helical" evidence="8">
    <location>
        <begin position="375"/>
        <end position="395"/>
    </location>
</feature>
<feature type="transmembrane region" description="Helical" evidence="8">
    <location>
        <begin position="236"/>
        <end position="259"/>
    </location>
</feature>
<feature type="transmembrane region" description="Helical" evidence="8">
    <location>
        <begin position="196"/>
        <end position="216"/>
    </location>
</feature>
<organism evidence="9 10">
    <name type="scientific">Chelatococcus reniformis</name>
    <dbReference type="NCBI Taxonomy" id="1494448"/>
    <lineage>
        <taxon>Bacteria</taxon>
        <taxon>Pseudomonadati</taxon>
        <taxon>Pseudomonadota</taxon>
        <taxon>Alphaproteobacteria</taxon>
        <taxon>Hyphomicrobiales</taxon>
        <taxon>Chelatococcaceae</taxon>
        <taxon>Chelatococcus</taxon>
    </lineage>
</organism>
<feature type="transmembrane region" description="Helical" evidence="8">
    <location>
        <begin position="431"/>
        <end position="449"/>
    </location>
</feature>
<evidence type="ECO:0000256" key="5">
    <source>
        <dbReference type="ARBA" id="ARBA00022989"/>
    </source>
</evidence>
<dbReference type="PANTHER" id="PTHR48086:SF10">
    <property type="entry name" value="AGR155CP"/>
    <property type="match status" value="1"/>
</dbReference>
<feature type="transmembrane region" description="Helical" evidence="8">
    <location>
        <begin position="12"/>
        <end position="35"/>
    </location>
</feature>
<dbReference type="InterPro" id="IPR050277">
    <property type="entry name" value="Sodium:Solute_Symporter"/>
</dbReference>